<feature type="non-terminal residue" evidence="2">
    <location>
        <position position="1"/>
    </location>
</feature>
<comment type="caution">
    <text evidence="2">The sequence shown here is derived from an EMBL/GenBank/DDBJ whole genome shotgun (WGS) entry which is preliminary data.</text>
</comment>
<proteinExistence type="predicted"/>
<sequence length="172" mass="19822">IFIAKTLLYHQNISIPIFSKVKKQDKLGIRALAMTSLVRNTPLRFSRRVDGYEPLDQPESTKASMQNDEDRSHSVRRTIMKLRRSVKQRSPIMLSSISYRRERARKRNIFLQSYKLESSKNLRNKKLKKIVLKVKCAMISIFSFMRAQTIKSCTNSNSGIGAVSPARVIKCC</sequence>
<gene>
    <name evidence="2" type="ORF">AABB24_040331</name>
</gene>
<keyword evidence="3" id="KW-1185">Reference proteome</keyword>
<reference evidence="2 3" key="1">
    <citation type="submission" date="2024-05" db="EMBL/GenBank/DDBJ databases">
        <title>De novo assembly of an allotetraploid wild potato.</title>
        <authorList>
            <person name="Hosaka A.J."/>
        </authorList>
    </citation>
    <scope>NUCLEOTIDE SEQUENCE [LARGE SCALE GENOMIC DNA]</scope>
    <source>
        <tissue evidence="2">Young leaves</tissue>
    </source>
</reference>
<dbReference type="AlphaFoldDB" id="A0ABD2QXA2"/>
<name>A0ABD2QXA2_9SOLN</name>
<evidence type="ECO:0000313" key="2">
    <source>
        <dbReference type="EMBL" id="KAL3323166.1"/>
    </source>
</evidence>
<dbReference type="Proteomes" id="UP001627284">
    <property type="component" value="Unassembled WGS sequence"/>
</dbReference>
<dbReference type="EMBL" id="JBJKTR010000024">
    <property type="protein sequence ID" value="KAL3323166.1"/>
    <property type="molecule type" value="Genomic_DNA"/>
</dbReference>
<evidence type="ECO:0000256" key="1">
    <source>
        <dbReference type="SAM" id="MobiDB-lite"/>
    </source>
</evidence>
<protein>
    <submittedName>
        <fullName evidence="2">Uncharacterized protein</fullName>
    </submittedName>
</protein>
<evidence type="ECO:0000313" key="3">
    <source>
        <dbReference type="Proteomes" id="UP001627284"/>
    </source>
</evidence>
<accession>A0ABD2QXA2</accession>
<feature type="region of interest" description="Disordered" evidence="1">
    <location>
        <begin position="51"/>
        <end position="74"/>
    </location>
</feature>
<organism evidence="2 3">
    <name type="scientific">Solanum stoloniferum</name>
    <dbReference type="NCBI Taxonomy" id="62892"/>
    <lineage>
        <taxon>Eukaryota</taxon>
        <taxon>Viridiplantae</taxon>
        <taxon>Streptophyta</taxon>
        <taxon>Embryophyta</taxon>
        <taxon>Tracheophyta</taxon>
        <taxon>Spermatophyta</taxon>
        <taxon>Magnoliopsida</taxon>
        <taxon>eudicotyledons</taxon>
        <taxon>Gunneridae</taxon>
        <taxon>Pentapetalae</taxon>
        <taxon>asterids</taxon>
        <taxon>lamiids</taxon>
        <taxon>Solanales</taxon>
        <taxon>Solanaceae</taxon>
        <taxon>Solanoideae</taxon>
        <taxon>Solaneae</taxon>
        <taxon>Solanum</taxon>
    </lineage>
</organism>